<dbReference type="AlphaFoldDB" id="A0A8H8TQW2"/>
<organism evidence="1 2">
    <name type="scientific">Ustilago bromivora</name>
    <dbReference type="NCBI Taxonomy" id="307758"/>
    <lineage>
        <taxon>Eukaryota</taxon>
        <taxon>Fungi</taxon>
        <taxon>Dikarya</taxon>
        <taxon>Basidiomycota</taxon>
        <taxon>Ustilaginomycotina</taxon>
        <taxon>Ustilaginomycetes</taxon>
        <taxon>Ustilaginales</taxon>
        <taxon>Ustilaginaceae</taxon>
        <taxon>Ustilago</taxon>
    </lineage>
</organism>
<keyword evidence="2" id="KW-1185">Reference proteome</keyword>
<dbReference type="Proteomes" id="UP000658997">
    <property type="component" value="Unassembled WGS sequence"/>
</dbReference>
<evidence type="ECO:0000313" key="2">
    <source>
        <dbReference type="Proteomes" id="UP000658997"/>
    </source>
</evidence>
<protein>
    <submittedName>
        <fullName evidence="1">Uncharacterized protein</fullName>
    </submittedName>
</protein>
<dbReference type="EMBL" id="ULHB01000015">
    <property type="protein sequence ID" value="SYW76188.1"/>
    <property type="molecule type" value="Genomic_DNA"/>
</dbReference>
<comment type="caution">
    <text evidence="1">The sequence shown here is derived from an EMBL/GenBank/DDBJ whole genome shotgun (WGS) entry which is preliminary data.</text>
</comment>
<proteinExistence type="predicted"/>
<name>A0A8H8TQW2_9BASI</name>
<accession>A0A8H8TQW2</accession>
<sequence>MTTINDNTEVVPAGSDSHWLQKAKDALWQYEVKSETIMQDVFDCIGILENDTDTIFDPPRTAKIAAELKRYIEFMDFVNEVLEDMVMDAEAVKRYRLLQEDMCAALTTSAIAFPTPSEPLFVSRMVKRQLLPPNPVSTCGDYALEEPQKLEVRSYNDSTTAYFSLASNDAGPSILTAINPASGSQDAYDFDFQTCNYQGFTQGYSRNSGGSMGAPLEFWGRVVTNVTKTTSEASERKCLSAQLNEASKTARVMSGTFHLENCNEADSKQWFRLQEGIGGATVSYFPINNETGFKYNGETPEYFQVDLHPDGDQVNAVEFNSQDSFQYVRFQ</sequence>
<reference evidence="1" key="1">
    <citation type="submission" date="2018-08" db="EMBL/GenBank/DDBJ databases">
        <authorList>
            <person name="Guldener U."/>
        </authorList>
    </citation>
    <scope>NUCLEOTIDE SEQUENCE</scope>
    <source>
        <strain evidence="1">UB2</strain>
    </source>
</reference>
<gene>
    <name evidence="1" type="ORF">UBRO2_01259</name>
</gene>
<evidence type="ECO:0000313" key="1">
    <source>
        <dbReference type="EMBL" id="SYW76188.1"/>
    </source>
</evidence>